<dbReference type="InterPro" id="IPR012709">
    <property type="entry name" value="PrpF"/>
</dbReference>
<dbReference type="Gene3D" id="3.10.310.10">
    <property type="entry name" value="Diaminopimelate Epimerase, Chain A, domain 1"/>
    <property type="match status" value="2"/>
</dbReference>
<dbReference type="InterPro" id="IPR007400">
    <property type="entry name" value="PrpF-like"/>
</dbReference>
<dbReference type="PATRIC" id="fig|317.174.peg.180"/>
<evidence type="ECO:0000256" key="1">
    <source>
        <dbReference type="ARBA" id="ARBA00007673"/>
    </source>
</evidence>
<evidence type="ECO:0000313" key="4">
    <source>
        <dbReference type="Proteomes" id="UP000028643"/>
    </source>
</evidence>
<dbReference type="RefSeq" id="WP_047571849.1">
    <property type="nucleotide sequence ID" value="NZ_JPQT01000010.1"/>
</dbReference>
<protein>
    <submittedName>
        <fullName evidence="3">3-methylitaconate isomerase</fullName>
    </submittedName>
</protein>
<gene>
    <name evidence="3" type="ORF">IV02_00870</name>
</gene>
<name>A0A085VLV8_PSESX</name>
<dbReference type="Pfam" id="PF04303">
    <property type="entry name" value="PrpF"/>
    <property type="match status" value="1"/>
</dbReference>
<dbReference type="SUPFAM" id="SSF54506">
    <property type="entry name" value="Diaminopimelate epimerase-like"/>
    <property type="match status" value="2"/>
</dbReference>
<dbReference type="PANTHER" id="PTHR43709">
    <property type="entry name" value="ACONITATE ISOMERASE-RELATED"/>
    <property type="match status" value="1"/>
</dbReference>
<accession>A0A085VLV8</accession>
<organism evidence="3 4">
    <name type="scientific">Pseudomonas syringae</name>
    <dbReference type="NCBI Taxonomy" id="317"/>
    <lineage>
        <taxon>Bacteria</taxon>
        <taxon>Pseudomonadati</taxon>
        <taxon>Pseudomonadota</taxon>
        <taxon>Gammaproteobacteria</taxon>
        <taxon>Pseudomonadales</taxon>
        <taxon>Pseudomonadaceae</taxon>
        <taxon>Pseudomonas</taxon>
    </lineage>
</organism>
<dbReference type="GO" id="GO:0016853">
    <property type="term" value="F:isomerase activity"/>
    <property type="evidence" value="ECO:0007669"/>
    <property type="project" value="UniProtKB-KW"/>
</dbReference>
<comment type="similarity">
    <text evidence="1">Belongs to the PrpF family.</text>
</comment>
<dbReference type="EMBL" id="JPQT01000010">
    <property type="protein sequence ID" value="KFE56421.1"/>
    <property type="molecule type" value="Genomic_DNA"/>
</dbReference>
<comment type="caution">
    <text evidence="3">The sequence shown here is derived from an EMBL/GenBank/DDBJ whole genome shotgun (WGS) entry which is preliminary data.</text>
</comment>
<proteinExistence type="inferred from homology"/>
<keyword evidence="2 3" id="KW-0413">Isomerase</keyword>
<dbReference type="NCBIfam" id="TIGR02334">
    <property type="entry name" value="prpF"/>
    <property type="match status" value="1"/>
</dbReference>
<dbReference type="Proteomes" id="UP000028643">
    <property type="component" value="Unassembled WGS sequence"/>
</dbReference>
<sequence>MAHPAQIKIPATYMRGGTSKGVFFKLQDLPLDAQVPGAARDALLLRVIGSPDPYEKQIDGMGGATSSTSKTVIVSKSSKPDHDVDYLFGQVSIDKPFVDWSGNCGNLSAAVGPFAISNGLLDASRVPQNGVAVVRIWQANIGKTIIAHVPITDDAVQETGDFELDGVTFPAAEVQLEFIDPAADEEGAGGSMFPTGNLVDDLEVPGIGTFKATMINAGIPTIFINAKDIGYTGSELQGDINGDPKALAMFETIRAYGALRMGLTEHLDQAAQRQHTPKVAFVAGPADYVASSGKPVAAESVDLLVRAMSMGKLHHAMMGTAAVAIGTAAAVPGTLVNLAAGGVKREAVRFGHPSGTLRVGAEAVQSNGEWKVTKAIMSRSARVLMEGWVRVPGV</sequence>
<evidence type="ECO:0000313" key="3">
    <source>
        <dbReference type="EMBL" id="KFE56421.1"/>
    </source>
</evidence>
<dbReference type="AlphaFoldDB" id="A0A085VLV8"/>
<evidence type="ECO:0000256" key="2">
    <source>
        <dbReference type="ARBA" id="ARBA00023235"/>
    </source>
</evidence>
<dbReference type="FunFam" id="3.10.310.10:FF:000018">
    <property type="entry name" value="2-methylaconitate cis-trans isomerase"/>
    <property type="match status" value="1"/>
</dbReference>
<reference evidence="3 4" key="1">
    <citation type="submission" date="2014-07" db="EMBL/GenBank/DDBJ databases">
        <title>Draft Genome Sequences of Environmental Pseudomonas syringae strains.</title>
        <authorList>
            <person name="Baltrus D.A."/>
            <person name="Berge O."/>
            <person name="Morris C."/>
        </authorList>
    </citation>
    <scope>NUCLEOTIDE SEQUENCE [LARGE SCALE GENOMIC DNA]</scope>
    <source>
        <strain evidence="3 4">CEB003</strain>
    </source>
</reference>
<dbReference type="PANTHER" id="PTHR43709:SF2">
    <property type="entry name" value="DUF453 DOMAIN PROTEIN (AFU_ORTHOLOGUE AFUA_6G00360)"/>
    <property type="match status" value="1"/>
</dbReference>
<dbReference type="GO" id="GO:0019629">
    <property type="term" value="P:propionate catabolic process, 2-methylcitrate cycle"/>
    <property type="evidence" value="ECO:0007669"/>
    <property type="project" value="InterPro"/>
</dbReference>